<evidence type="ECO:0000313" key="6">
    <source>
        <dbReference type="EMBL" id="KKR30594.1"/>
    </source>
</evidence>
<dbReference type="GO" id="GO:0004519">
    <property type="term" value="F:endonuclease activity"/>
    <property type="evidence" value="ECO:0007669"/>
    <property type="project" value="UniProtKB-KW"/>
</dbReference>
<dbReference type="Gene3D" id="2.40.50.90">
    <property type="match status" value="1"/>
</dbReference>
<dbReference type="Proteomes" id="UP000034793">
    <property type="component" value="Unassembled WGS sequence"/>
</dbReference>
<dbReference type="AlphaFoldDB" id="A0A0G0PR46"/>
<dbReference type="InterPro" id="IPR035437">
    <property type="entry name" value="SNase_OB-fold_sf"/>
</dbReference>
<evidence type="ECO:0000259" key="5">
    <source>
        <dbReference type="PROSITE" id="PS50830"/>
    </source>
</evidence>
<dbReference type="PANTHER" id="PTHR12302:SF3">
    <property type="entry name" value="SERINE_THREONINE-PROTEIN KINASE 31"/>
    <property type="match status" value="1"/>
</dbReference>
<accession>A0A0G0PR46</accession>
<dbReference type="PROSITE" id="PS50830">
    <property type="entry name" value="TNASE_3"/>
    <property type="match status" value="1"/>
</dbReference>
<gene>
    <name evidence="6" type="ORF">UT61_C0004G0021</name>
</gene>
<protein>
    <recommendedName>
        <fullName evidence="5">TNase-like domain-containing protein</fullName>
    </recommendedName>
</protein>
<evidence type="ECO:0000256" key="4">
    <source>
        <dbReference type="SAM" id="Phobius"/>
    </source>
</evidence>
<keyword evidence="4" id="KW-0472">Membrane</keyword>
<dbReference type="Pfam" id="PF05901">
    <property type="entry name" value="Excalibur"/>
    <property type="match status" value="1"/>
</dbReference>
<feature type="transmembrane region" description="Helical" evidence="4">
    <location>
        <begin position="9"/>
        <end position="29"/>
    </location>
</feature>
<reference evidence="6 7" key="1">
    <citation type="journal article" date="2015" name="Nature">
        <title>rRNA introns, odd ribosomes, and small enigmatic genomes across a large radiation of phyla.</title>
        <authorList>
            <person name="Brown C.T."/>
            <person name="Hug L.A."/>
            <person name="Thomas B.C."/>
            <person name="Sharon I."/>
            <person name="Castelle C.J."/>
            <person name="Singh A."/>
            <person name="Wilkins M.J."/>
            <person name="Williams K.H."/>
            <person name="Banfield J.F."/>
        </authorList>
    </citation>
    <scope>NUCLEOTIDE SEQUENCE [LARGE SCALE GENOMIC DNA]</scope>
</reference>
<proteinExistence type="predicted"/>
<name>A0A0G0PR46_9BACT</name>
<keyword evidence="3" id="KW-0378">Hydrolase</keyword>
<dbReference type="SMART" id="SM00894">
    <property type="entry name" value="Excalibur"/>
    <property type="match status" value="1"/>
</dbReference>
<dbReference type="SUPFAM" id="SSF50199">
    <property type="entry name" value="Staphylococcal nuclease"/>
    <property type="match status" value="1"/>
</dbReference>
<keyword evidence="4" id="KW-1133">Transmembrane helix</keyword>
<keyword evidence="1" id="KW-0540">Nuclease</keyword>
<feature type="domain" description="TNase-like" evidence="5">
    <location>
        <begin position="70"/>
        <end position="196"/>
    </location>
</feature>
<dbReference type="PANTHER" id="PTHR12302">
    <property type="entry name" value="EBNA2 BINDING PROTEIN P100"/>
    <property type="match status" value="1"/>
</dbReference>
<evidence type="ECO:0000256" key="2">
    <source>
        <dbReference type="ARBA" id="ARBA00022759"/>
    </source>
</evidence>
<evidence type="ECO:0000313" key="7">
    <source>
        <dbReference type="Proteomes" id="UP000034793"/>
    </source>
</evidence>
<organism evidence="6 7">
    <name type="scientific">Candidatus Woesebacteria bacterium GW2011_GWA1_39_8</name>
    <dbReference type="NCBI Taxonomy" id="1618552"/>
    <lineage>
        <taxon>Bacteria</taxon>
        <taxon>Candidatus Woeseibacteriota</taxon>
    </lineage>
</organism>
<dbReference type="InterPro" id="IPR008613">
    <property type="entry name" value="Excalibur_Ca-bd_domain"/>
</dbReference>
<dbReference type="InterPro" id="IPR016071">
    <property type="entry name" value="Staphylococal_nuclease_OB-fold"/>
</dbReference>
<keyword evidence="2" id="KW-0255">Endonuclease</keyword>
<evidence type="ECO:0000256" key="1">
    <source>
        <dbReference type="ARBA" id="ARBA00022722"/>
    </source>
</evidence>
<dbReference type="EMBL" id="LBXL01000004">
    <property type="protein sequence ID" value="KKR30594.1"/>
    <property type="molecule type" value="Genomic_DNA"/>
</dbReference>
<dbReference type="Pfam" id="PF00565">
    <property type="entry name" value="SNase"/>
    <property type="match status" value="1"/>
</dbReference>
<dbReference type="SMART" id="SM00318">
    <property type="entry name" value="SNc"/>
    <property type="match status" value="1"/>
</dbReference>
<comment type="caution">
    <text evidence="6">The sequence shown here is derived from an EMBL/GenBank/DDBJ whole genome shotgun (WGS) entry which is preliminary data.</text>
</comment>
<evidence type="ECO:0000256" key="3">
    <source>
        <dbReference type="ARBA" id="ARBA00022801"/>
    </source>
</evidence>
<sequence>MAYISKRNYFLLFSVLLNFIFIIVFVGRLQKPVIRQISDKNGPSEITQNISNVTPQVIGEKQEVVGDLIKVTKVIDGDTIRLENSETVRYIGIDTPEISGGRECFANESTAKNTELVLGKEIRLEKDVSETDRYNRLLRYVWVPLESGQGELFVNEYLVREGYATAVTYPPDVRYSELFRAAEKDARDNNRGLWSKCVSGSEQDVKLQVNTGDEKAKNDVTVIQSTGTADCSSNKYNCTDFKIHAEAQSVFDSCGGASNDIHKLDSDGDGVACESLP</sequence>
<keyword evidence="4" id="KW-0812">Transmembrane</keyword>
<dbReference type="GO" id="GO:0016787">
    <property type="term" value="F:hydrolase activity"/>
    <property type="evidence" value="ECO:0007669"/>
    <property type="project" value="UniProtKB-KW"/>
</dbReference>